<evidence type="ECO:0000313" key="1">
    <source>
        <dbReference type="EMBL" id="KAH0816008.1"/>
    </source>
</evidence>
<dbReference type="AlphaFoldDB" id="A0A8J6LDQ1"/>
<proteinExistence type="predicted"/>
<comment type="caution">
    <text evidence="1">The sequence shown here is derived from an EMBL/GenBank/DDBJ whole genome shotgun (WGS) entry which is preliminary data.</text>
</comment>
<reference evidence="1" key="2">
    <citation type="submission" date="2021-08" db="EMBL/GenBank/DDBJ databases">
        <authorList>
            <person name="Eriksson T."/>
        </authorList>
    </citation>
    <scope>NUCLEOTIDE SEQUENCE</scope>
    <source>
        <strain evidence="1">Stoneville</strain>
        <tissue evidence="1">Whole head</tissue>
    </source>
</reference>
<protein>
    <submittedName>
        <fullName evidence="1">Uncharacterized protein</fullName>
    </submittedName>
</protein>
<dbReference type="Proteomes" id="UP000719412">
    <property type="component" value="Unassembled WGS sequence"/>
</dbReference>
<keyword evidence="2" id="KW-1185">Reference proteome</keyword>
<dbReference type="EMBL" id="JABDTM020022215">
    <property type="protein sequence ID" value="KAH0816008.1"/>
    <property type="molecule type" value="Genomic_DNA"/>
</dbReference>
<name>A0A8J6LDQ1_TENMO</name>
<organism evidence="1 2">
    <name type="scientific">Tenebrio molitor</name>
    <name type="common">Yellow mealworm beetle</name>
    <dbReference type="NCBI Taxonomy" id="7067"/>
    <lineage>
        <taxon>Eukaryota</taxon>
        <taxon>Metazoa</taxon>
        <taxon>Ecdysozoa</taxon>
        <taxon>Arthropoda</taxon>
        <taxon>Hexapoda</taxon>
        <taxon>Insecta</taxon>
        <taxon>Pterygota</taxon>
        <taxon>Neoptera</taxon>
        <taxon>Endopterygota</taxon>
        <taxon>Coleoptera</taxon>
        <taxon>Polyphaga</taxon>
        <taxon>Cucujiformia</taxon>
        <taxon>Tenebrionidae</taxon>
        <taxon>Tenebrio</taxon>
    </lineage>
</organism>
<reference evidence="1" key="1">
    <citation type="journal article" date="2020" name="J Insects Food Feed">
        <title>The yellow mealworm (Tenebrio molitor) genome: a resource for the emerging insects as food and feed industry.</title>
        <authorList>
            <person name="Eriksson T."/>
            <person name="Andere A."/>
            <person name="Kelstrup H."/>
            <person name="Emery V."/>
            <person name="Picard C."/>
        </authorList>
    </citation>
    <scope>NUCLEOTIDE SEQUENCE</scope>
    <source>
        <strain evidence="1">Stoneville</strain>
        <tissue evidence="1">Whole head</tissue>
    </source>
</reference>
<gene>
    <name evidence="1" type="ORF">GEV33_006783</name>
</gene>
<accession>A0A8J6LDQ1</accession>
<evidence type="ECO:0000313" key="2">
    <source>
        <dbReference type="Proteomes" id="UP000719412"/>
    </source>
</evidence>
<sequence>MVLVREEEKDLQRERSVPTESEARIVDKRLSSGYSCQKFGYLQKDCGDNPVKASITTKYLTDFARIKDRGVDGKHWIAEVVLYTFYEKNLMALLDINVVGDLNANHPSASSRKRNAKGKRTFDFAEYRDVVIMEYDELTHIEGRGTPQRKFGNIDD</sequence>